<feature type="compositionally biased region" description="Basic residues" evidence="1">
    <location>
        <begin position="391"/>
        <end position="401"/>
    </location>
</feature>
<comment type="caution">
    <text evidence="2">The sequence shown here is derived from an EMBL/GenBank/DDBJ whole genome shotgun (WGS) entry which is preliminary data.</text>
</comment>
<dbReference type="AlphaFoldDB" id="A0A9P6HIS4"/>
<name>A0A9P6HIS4_9AGAM</name>
<gene>
    <name evidence="2" type="ORF">BJ322DRAFT_1105853</name>
</gene>
<organism evidence="2 3">
    <name type="scientific">Thelephora terrestris</name>
    <dbReference type="NCBI Taxonomy" id="56493"/>
    <lineage>
        <taxon>Eukaryota</taxon>
        <taxon>Fungi</taxon>
        <taxon>Dikarya</taxon>
        <taxon>Basidiomycota</taxon>
        <taxon>Agaricomycotina</taxon>
        <taxon>Agaricomycetes</taxon>
        <taxon>Thelephorales</taxon>
        <taxon>Thelephoraceae</taxon>
        <taxon>Thelephora</taxon>
    </lineage>
</organism>
<evidence type="ECO:0000256" key="1">
    <source>
        <dbReference type="SAM" id="MobiDB-lite"/>
    </source>
</evidence>
<feature type="region of interest" description="Disordered" evidence="1">
    <location>
        <begin position="1"/>
        <end position="33"/>
    </location>
</feature>
<feature type="compositionally biased region" description="Low complexity" evidence="1">
    <location>
        <begin position="477"/>
        <end position="489"/>
    </location>
</feature>
<sequence>MADADWSFSLRSGTGFFNGADSDDENEENLGNAGISFHLSSSSQMLQQIDLAAREDSAQYKANPWSIARVNAASRPRQPTASVNSVSEKAVAKKPPQGAIVDAFKRQVQKPKATTNSLAQDDLPQTSSEYPASTSVIGVPNNLAPATACSATPIAHIATSGVGRVPIPSQPSTLQQNQGPSLSPFLPGRAYPASYPRQSTVRSPNLHFTPSLNCVLPFSSPGHLSPQPQRFNPTISRPRVAPPQASAHFGPHIFEPQPTNTSSNEHSAVDKSLIHPSPARRPAKLEAKTVSPYPRQNIRISPRLQSNKLIKATPKSEEIPHSPSFAQARRFFEHGPPPVNTTNRLSPEPASFKEEESLPRPRTTTPPRKRADPYDQLPPSPDSEWSTLKPQTRKANGKTKLKALDAKSGKFRLPLSFGTATPNEPPQKKVRVVTYLPPPPSKKQKTVEGLHPRTSDVEAISSPRNRTSGLPSPPPSDETVPPSSPTPSVQFDSDGVSTRYKIVRAKIRQRKALDVQLWGILGLESCGVVYRDPEYAGGVDAWNGEIPFVTWCPRGA</sequence>
<dbReference type="OrthoDB" id="3271131at2759"/>
<feature type="region of interest" description="Disordered" evidence="1">
    <location>
        <begin position="238"/>
        <end position="493"/>
    </location>
</feature>
<evidence type="ECO:0000313" key="2">
    <source>
        <dbReference type="EMBL" id="KAF9787809.1"/>
    </source>
</evidence>
<proteinExistence type="predicted"/>
<feature type="compositionally biased region" description="Polar residues" evidence="1">
    <location>
        <begin position="257"/>
        <end position="266"/>
    </location>
</feature>
<evidence type="ECO:0000313" key="3">
    <source>
        <dbReference type="Proteomes" id="UP000736335"/>
    </source>
</evidence>
<keyword evidence="3" id="KW-1185">Reference proteome</keyword>
<protein>
    <submittedName>
        <fullName evidence="2">Uncharacterized protein</fullName>
    </submittedName>
</protein>
<feature type="compositionally biased region" description="Polar residues" evidence="1">
    <location>
        <begin position="112"/>
        <end position="132"/>
    </location>
</feature>
<feature type="compositionally biased region" description="Basic and acidic residues" evidence="1">
    <location>
        <begin position="445"/>
        <end position="456"/>
    </location>
</feature>
<reference evidence="2" key="1">
    <citation type="journal article" date="2020" name="Nat. Commun.">
        <title>Large-scale genome sequencing of mycorrhizal fungi provides insights into the early evolution of symbiotic traits.</title>
        <authorList>
            <person name="Miyauchi S."/>
            <person name="Kiss E."/>
            <person name="Kuo A."/>
            <person name="Drula E."/>
            <person name="Kohler A."/>
            <person name="Sanchez-Garcia M."/>
            <person name="Morin E."/>
            <person name="Andreopoulos B."/>
            <person name="Barry K.W."/>
            <person name="Bonito G."/>
            <person name="Buee M."/>
            <person name="Carver A."/>
            <person name="Chen C."/>
            <person name="Cichocki N."/>
            <person name="Clum A."/>
            <person name="Culley D."/>
            <person name="Crous P.W."/>
            <person name="Fauchery L."/>
            <person name="Girlanda M."/>
            <person name="Hayes R.D."/>
            <person name="Keri Z."/>
            <person name="LaButti K."/>
            <person name="Lipzen A."/>
            <person name="Lombard V."/>
            <person name="Magnuson J."/>
            <person name="Maillard F."/>
            <person name="Murat C."/>
            <person name="Nolan M."/>
            <person name="Ohm R.A."/>
            <person name="Pangilinan J."/>
            <person name="Pereira M.F."/>
            <person name="Perotto S."/>
            <person name="Peter M."/>
            <person name="Pfister S."/>
            <person name="Riley R."/>
            <person name="Sitrit Y."/>
            <person name="Stielow J.B."/>
            <person name="Szollosi G."/>
            <person name="Zifcakova L."/>
            <person name="Stursova M."/>
            <person name="Spatafora J.W."/>
            <person name="Tedersoo L."/>
            <person name="Vaario L.M."/>
            <person name="Yamada A."/>
            <person name="Yan M."/>
            <person name="Wang P."/>
            <person name="Xu J."/>
            <person name="Bruns T."/>
            <person name="Baldrian P."/>
            <person name="Vilgalys R."/>
            <person name="Dunand C."/>
            <person name="Henrissat B."/>
            <person name="Grigoriev I.V."/>
            <person name="Hibbett D."/>
            <person name="Nagy L.G."/>
            <person name="Martin F.M."/>
        </authorList>
    </citation>
    <scope>NUCLEOTIDE SEQUENCE</scope>
    <source>
        <strain evidence="2">UH-Tt-Lm1</strain>
    </source>
</reference>
<reference evidence="2" key="2">
    <citation type="submission" date="2020-11" db="EMBL/GenBank/DDBJ databases">
        <authorList>
            <consortium name="DOE Joint Genome Institute"/>
            <person name="Kuo A."/>
            <person name="Miyauchi S."/>
            <person name="Kiss E."/>
            <person name="Drula E."/>
            <person name="Kohler A."/>
            <person name="Sanchez-Garcia M."/>
            <person name="Andreopoulos B."/>
            <person name="Barry K.W."/>
            <person name="Bonito G."/>
            <person name="Buee M."/>
            <person name="Carver A."/>
            <person name="Chen C."/>
            <person name="Cichocki N."/>
            <person name="Clum A."/>
            <person name="Culley D."/>
            <person name="Crous P.W."/>
            <person name="Fauchery L."/>
            <person name="Girlanda M."/>
            <person name="Hayes R."/>
            <person name="Keri Z."/>
            <person name="Labutti K."/>
            <person name="Lipzen A."/>
            <person name="Lombard V."/>
            <person name="Magnuson J."/>
            <person name="Maillard F."/>
            <person name="Morin E."/>
            <person name="Murat C."/>
            <person name="Nolan M."/>
            <person name="Ohm R."/>
            <person name="Pangilinan J."/>
            <person name="Pereira M."/>
            <person name="Perotto S."/>
            <person name="Peter M."/>
            <person name="Riley R."/>
            <person name="Sitrit Y."/>
            <person name="Stielow B."/>
            <person name="Szollosi G."/>
            <person name="Zifcakova L."/>
            <person name="Stursova M."/>
            <person name="Spatafora J.W."/>
            <person name="Tedersoo L."/>
            <person name="Vaario L.-M."/>
            <person name="Yamada A."/>
            <person name="Yan M."/>
            <person name="Wang P."/>
            <person name="Xu J."/>
            <person name="Bruns T."/>
            <person name="Baldrian P."/>
            <person name="Vilgalys R."/>
            <person name="Henrissat B."/>
            <person name="Grigoriev I.V."/>
            <person name="Hibbett D."/>
            <person name="Nagy L.G."/>
            <person name="Martin F.M."/>
        </authorList>
    </citation>
    <scope>NUCLEOTIDE SEQUENCE</scope>
    <source>
        <strain evidence="2">UH-Tt-Lm1</strain>
    </source>
</reference>
<accession>A0A9P6HIS4</accession>
<feature type="compositionally biased region" description="Polar residues" evidence="1">
    <location>
        <begin position="77"/>
        <end position="87"/>
    </location>
</feature>
<dbReference type="EMBL" id="WIUZ02000004">
    <property type="protein sequence ID" value="KAF9787809.1"/>
    <property type="molecule type" value="Genomic_DNA"/>
</dbReference>
<dbReference type="Proteomes" id="UP000736335">
    <property type="component" value="Unassembled WGS sequence"/>
</dbReference>
<feature type="region of interest" description="Disordered" evidence="1">
    <location>
        <begin position="71"/>
        <end position="132"/>
    </location>
</feature>